<dbReference type="PROSITE" id="PS51257">
    <property type="entry name" value="PROKAR_LIPOPROTEIN"/>
    <property type="match status" value="1"/>
</dbReference>
<organism evidence="1">
    <name type="scientific">termite gut metagenome</name>
    <dbReference type="NCBI Taxonomy" id="433724"/>
    <lineage>
        <taxon>unclassified sequences</taxon>
        <taxon>metagenomes</taxon>
        <taxon>organismal metagenomes</taxon>
    </lineage>
</organism>
<proteinExistence type="predicted"/>
<dbReference type="EMBL" id="SNRY01000728">
    <property type="protein sequence ID" value="KAA6337132.1"/>
    <property type="molecule type" value="Genomic_DNA"/>
</dbReference>
<dbReference type="AlphaFoldDB" id="A0A5J4RUN0"/>
<name>A0A5J4RUN0_9ZZZZ</name>
<protein>
    <submittedName>
        <fullName evidence="1">Uncharacterized protein</fullName>
    </submittedName>
</protein>
<evidence type="ECO:0000313" key="1">
    <source>
        <dbReference type="EMBL" id="KAA6337132.1"/>
    </source>
</evidence>
<gene>
    <name evidence="1" type="ORF">EZS27_014767</name>
</gene>
<reference evidence="1" key="1">
    <citation type="submission" date="2019-03" db="EMBL/GenBank/DDBJ databases">
        <title>Single cell metagenomics reveals metabolic interactions within the superorganism composed of flagellate Streblomastix strix and complex community of Bacteroidetes bacteria on its surface.</title>
        <authorList>
            <person name="Treitli S.C."/>
            <person name="Kolisko M."/>
            <person name="Husnik F."/>
            <person name="Keeling P."/>
            <person name="Hampl V."/>
        </authorList>
    </citation>
    <scope>NUCLEOTIDE SEQUENCE</scope>
    <source>
        <strain evidence="1">STM</strain>
    </source>
</reference>
<sequence length="87" mass="9099">MKRNLFNYVLSGVLAAVLSIGFAGCGEDYDDSKLAADIGAVRADLTQAKADLESAKTALNAQITGVKDAAAEQAIEESIAKIEELLI</sequence>
<comment type="caution">
    <text evidence="1">The sequence shown here is derived from an EMBL/GenBank/DDBJ whole genome shotgun (WGS) entry which is preliminary data.</text>
</comment>
<accession>A0A5J4RUN0</accession>